<proteinExistence type="predicted"/>
<keyword evidence="3" id="KW-1185">Reference proteome</keyword>
<reference evidence="3" key="1">
    <citation type="journal article" date="2014" name="BMC Genomics">
        <title>Genome sequencing of two Neorhizobium galegae strains reveals a noeT gene responsible for the unusual acetylation of the nodulation factors.</title>
        <authorList>
            <person name="Osterman J."/>
            <person name="Marsh J."/>
            <person name="Laine P.K."/>
            <person name="Zeng Z."/>
            <person name="Alatalo E."/>
            <person name="Sullivan J.T."/>
            <person name="Young J.P."/>
            <person name="Thomas-Oates J."/>
            <person name="Paulin L."/>
            <person name="Lindstrom K."/>
        </authorList>
    </citation>
    <scope>NUCLEOTIDE SEQUENCE [LARGE SCALE GENOMIC DNA]</scope>
    <source>
        <strain evidence="3">HAMBI 540</strain>
    </source>
</reference>
<dbReference type="KEGG" id="ngg:RG540_CH27890"/>
<dbReference type="PATRIC" id="fig|1028800.3.peg.2822"/>
<dbReference type="SUPFAM" id="SSF88723">
    <property type="entry name" value="PIN domain-like"/>
    <property type="match status" value="1"/>
</dbReference>
<dbReference type="eggNOG" id="COG5611">
    <property type="taxonomic scope" value="Bacteria"/>
</dbReference>
<evidence type="ECO:0000313" key="2">
    <source>
        <dbReference type="EMBL" id="CDN48955.1"/>
    </source>
</evidence>
<protein>
    <submittedName>
        <fullName evidence="2">Pil-like protein</fullName>
    </submittedName>
</protein>
<dbReference type="OrthoDB" id="3175275at2"/>
<dbReference type="EMBL" id="HG938353">
    <property type="protein sequence ID" value="CDN48955.1"/>
    <property type="molecule type" value="Genomic_DNA"/>
</dbReference>
<dbReference type="InterPro" id="IPR002716">
    <property type="entry name" value="PIN_dom"/>
</dbReference>
<evidence type="ECO:0000313" key="3">
    <source>
        <dbReference type="Proteomes" id="UP000028181"/>
    </source>
</evidence>
<gene>
    <name evidence="2" type="ORF">RG540_CH27890</name>
</gene>
<dbReference type="RefSeq" id="WP_038588892.1">
    <property type="nucleotide sequence ID" value="NZ_HG938353.1"/>
</dbReference>
<name>A0A068SV73_NEOGA</name>
<dbReference type="Proteomes" id="UP000028181">
    <property type="component" value="Chromosome I"/>
</dbReference>
<sequence length="135" mass="14778">MIGIDTNVLVRYALDDDPHWSPIVTRFLDTQLSPQRPGYINPITLVELVWTLRRKPEYDRSKLADLIESLLASDSLVLGEAEAVERAVIAFRQGGAGFADYLIAELNEAAGASPTVTIDRGAAKKAPFVPLSEKV</sequence>
<evidence type="ECO:0000259" key="1">
    <source>
        <dbReference type="Pfam" id="PF01850"/>
    </source>
</evidence>
<feature type="domain" description="PIN" evidence="1">
    <location>
        <begin position="4"/>
        <end position="123"/>
    </location>
</feature>
<dbReference type="CDD" id="cd18683">
    <property type="entry name" value="PIN_VapC-like"/>
    <property type="match status" value="1"/>
</dbReference>
<dbReference type="AlphaFoldDB" id="A0A068SV73"/>
<dbReference type="Gene3D" id="3.40.50.1010">
    <property type="entry name" value="5'-nuclease"/>
    <property type="match status" value="1"/>
</dbReference>
<dbReference type="InterPro" id="IPR029060">
    <property type="entry name" value="PIN-like_dom_sf"/>
</dbReference>
<dbReference type="Pfam" id="PF01850">
    <property type="entry name" value="PIN"/>
    <property type="match status" value="1"/>
</dbReference>
<organism evidence="2 3">
    <name type="scientific">Neorhizobium galegae bv. orientalis str. HAMBI 540</name>
    <dbReference type="NCBI Taxonomy" id="1028800"/>
    <lineage>
        <taxon>Bacteria</taxon>
        <taxon>Pseudomonadati</taxon>
        <taxon>Pseudomonadota</taxon>
        <taxon>Alphaproteobacteria</taxon>
        <taxon>Hyphomicrobiales</taxon>
        <taxon>Rhizobiaceae</taxon>
        <taxon>Rhizobium/Agrobacterium group</taxon>
        <taxon>Neorhizobium</taxon>
    </lineage>
</organism>
<accession>A0A068SV73</accession>
<dbReference type="HOGENOM" id="CLU_121449_0_1_5"/>
<dbReference type="GeneID" id="24257584"/>